<dbReference type="GO" id="GO:0005975">
    <property type="term" value="P:carbohydrate metabolic process"/>
    <property type="evidence" value="ECO:0007669"/>
    <property type="project" value="UniProtKB-ARBA"/>
</dbReference>
<dbReference type="RefSeq" id="WP_181557916.1">
    <property type="nucleotide sequence ID" value="NZ_JACHWI010000004.1"/>
</dbReference>
<gene>
    <name evidence="1" type="ORF">B0I29_11086</name>
</gene>
<evidence type="ECO:0008006" key="3">
    <source>
        <dbReference type="Google" id="ProtNLM"/>
    </source>
</evidence>
<sequence>MAGNDIADPEITATGLTAGQLIAKPIDVQPAVTDDYGFALVEMTVAGKTTTIRNPWEKLRFTPPAGFSGDLAVSFRVTDFAGKTDEATTVVKVDTVGPAGSIVSPVANAHIRGVAKVVFRGAADVASATVNGVAMKKVSGDWTASVAPNRGQLVVEAADSSGNITRFTRTVVADNEGPTVTSISPAANAKVRGTFTSSLSGAKDVSGVAKTELWANGKYLGTGTSRTVATGKASGNVKLTWKLTDKLGNSRTYTRTVIADNKAPTVKITKAPKNKAKVKGTVKVYVAATDTSGIARVELIINGKVVAKDVKSGYVLSVNTKNQKKTMKVRVRAYDKLGNVTYTSIRTWYRK</sequence>
<reference evidence="1 2" key="1">
    <citation type="submission" date="2018-06" db="EMBL/GenBank/DDBJ databases">
        <title>Genomic Encyclopedia of Type Strains, Phase III (KMG-III): the genomes of soil and plant-associated and newly described type strains.</title>
        <authorList>
            <person name="Whitman W."/>
        </authorList>
    </citation>
    <scope>NUCLEOTIDE SEQUENCE [LARGE SCALE GENOMIC DNA]</scope>
    <source>
        <strain evidence="1 2">CGMCC 4.7090</strain>
    </source>
</reference>
<keyword evidence="2" id="KW-1185">Reference proteome</keyword>
<dbReference type="Pfam" id="PF17957">
    <property type="entry name" value="Big_7"/>
    <property type="match status" value="1"/>
</dbReference>
<dbReference type="Gene3D" id="2.60.40.10">
    <property type="entry name" value="Immunoglobulins"/>
    <property type="match status" value="2"/>
</dbReference>
<evidence type="ECO:0000313" key="1">
    <source>
        <dbReference type="EMBL" id="RAK35334.1"/>
    </source>
</evidence>
<evidence type="ECO:0000313" key="2">
    <source>
        <dbReference type="Proteomes" id="UP000249341"/>
    </source>
</evidence>
<dbReference type="EMBL" id="QLMJ01000010">
    <property type="protein sequence ID" value="RAK35334.1"/>
    <property type="molecule type" value="Genomic_DNA"/>
</dbReference>
<accession>A0A327Z9D1</accession>
<dbReference type="Proteomes" id="UP000249341">
    <property type="component" value="Unassembled WGS sequence"/>
</dbReference>
<comment type="caution">
    <text evidence="1">The sequence shown here is derived from an EMBL/GenBank/DDBJ whole genome shotgun (WGS) entry which is preliminary data.</text>
</comment>
<dbReference type="AlphaFoldDB" id="A0A327Z9D1"/>
<protein>
    <recommendedName>
        <fullName evidence="3">Ig-like domain-containing protein</fullName>
    </recommendedName>
</protein>
<name>A0A327Z9D1_9ACTN</name>
<proteinExistence type="predicted"/>
<dbReference type="InterPro" id="IPR013783">
    <property type="entry name" value="Ig-like_fold"/>
</dbReference>
<organism evidence="1 2">
    <name type="scientific">Actinoplanes lutulentus</name>
    <dbReference type="NCBI Taxonomy" id="1287878"/>
    <lineage>
        <taxon>Bacteria</taxon>
        <taxon>Bacillati</taxon>
        <taxon>Actinomycetota</taxon>
        <taxon>Actinomycetes</taxon>
        <taxon>Micromonosporales</taxon>
        <taxon>Micromonosporaceae</taxon>
        <taxon>Actinoplanes</taxon>
    </lineage>
</organism>